<dbReference type="EMBL" id="JBHUPD010000002">
    <property type="protein sequence ID" value="MFD2873507.1"/>
    <property type="molecule type" value="Genomic_DNA"/>
</dbReference>
<keyword evidence="3" id="KW-0675">Receptor</keyword>
<comment type="caution">
    <text evidence="3">The sequence shown here is derived from an EMBL/GenBank/DDBJ whole genome shotgun (WGS) entry which is preliminary data.</text>
</comment>
<organism evidence="3 4">
    <name type="scientific">Mucilaginibacter ximonensis</name>
    <dbReference type="NCBI Taxonomy" id="538021"/>
    <lineage>
        <taxon>Bacteria</taxon>
        <taxon>Pseudomonadati</taxon>
        <taxon>Bacteroidota</taxon>
        <taxon>Sphingobacteriia</taxon>
        <taxon>Sphingobacteriales</taxon>
        <taxon>Sphingobacteriaceae</taxon>
        <taxon>Mucilaginibacter</taxon>
    </lineage>
</organism>
<dbReference type="SUPFAM" id="SSF56935">
    <property type="entry name" value="Porins"/>
    <property type="match status" value="1"/>
</dbReference>
<feature type="signal peptide" evidence="1">
    <location>
        <begin position="1"/>
        <end position="22"/>
    </location>
</feature>
<feature type="domain" description="Outer membrane protein beta-barrel" evidence="2">
    <location>
        <begin position="382"/>
        <end position="789"/>
    </location>
</feature>
<dbReference type="Pfam" id="PF14905">
    <property type="entry name" value="OMP_b-brl_3"/>
    <property type="match status" value="1"/>
</dbReference>
<dbReference type="InterPro" id="IPR013783">
    <property type="entry name" value="Ig-like_fold"/>
</dbReference>
<sequence length="814" mass="90184">MKIIKTALSTAWACLTLNFAMAQSTGYQITGKITNHNKPIDGATVNLVAAKDSSLIKTLVCSANGSFAFDNIKNGSYFIRITAIGFGNYSGALFNIEDKSINLPVIQLQTTSTELKEVSVAGQKDFVEQKIDRTIVNVNALISNTGANALEVLQKAPGVVVDQDGNITFKGKSGVMVMIDDKPTYLSAANLATYLRSLPSSALDKIELMDNPPAKYDAAGTAGVINIKTKKNTIRGFNASFNSTYGIGFYGRWRESLNMNYRVDKVNIFANISYNYNQTYRKLEIDRDYFHPDGSPDYSFKDISIFRPTNTAYNAKVGADFFVSPNTTWGIVFTGGLFHGRDNSPVYSSFYNTASMLDSAINTQNISRNKFDNGGINLNYSHKFDTTGTALTFDLDYIRDISGSNQTFINNTLYPGGTLINSQTIANDLPAFINIYAAKADFSKPLKNDGKFEAGIKSSYVNTDNTANYFNVADGVSTINYDNTNRFLYKENINAAYLNYNKNFKRFGIQTGLRVENTNGKGHQLGNAQKPDSSFVNHYTNLFPTIYLSYKLDTAGHNTLAGSYGRRIGRASYGQLNPFTDIVDKFTQFRGNPFLRPEFTDQYKLSYSYKSLLNISLLYNYVSDVQNETIFQDGNIFVSTPGNIGYQKNIDLSVNLNLQPTKWWTSNVYAEVYRNRYKGMLYSGEVDQASNSFSGNANNQFTLGKGWSAELSGFFRTGGVSGQFVSIPTGMVNSGLQKKILKDKGALKLSINDMFKTFTPSGRINNIANTNASYHNYLDVRVTTLSFTYSFGKTLNTPPKRKVGSADDEQGRAH</sequence>
<dbReference type="Gene3D" id="2.170.130.10">
    <property type="entry name" value="TonB-dependent receptor, plug domain"/>
    <property type="match status" value="1"/>
</dbReference>
<dbReference type="InterPro" id="IPR041700">
    <property type="entry name" value="OMP_b-brl_3"/>
</dbReference>
<dbReference type="PANTHER" id="PTHR40980">
    <property type="entry name" value="PLUG DOMAIN-CONTAINING PROTEIN"/>
    <property type="match status" value="1"/>
</dbReference>
<protein>
    <submittedName>
        <fullName evidence="3">TonB-dependent receptor domain-containing protein</fullName>
    </submittedName>
</protein>
<name>A0ABW5YDU3_9SPHI</name>
<dbReference type="RefSeq" id="WP_377186374.1">
    <property type="nucleotide sequence ID" value="NZ_JBHUPD010000002.1"/>
</dbReference>
<feature type="chain" id="PRO_5046637364" evidence="1">
    <location>
        <begin position="23"/>
        <end position="814"/>
    </location>
</feature>
<evidence type="ECO:0000256" key="1">
    <source>
        <dbReference type="SAM" id="SignalP"/>
    </source>
</evidence>
<gene>
    <name evidence="3" type="ORF">ACFS5N_13565</name>
</gene>
<proteinExistence type="predicted"/>
<dbReference type="SUPFAM" id="SSF49478">
    <property type="entry name" value="Cna protein B-type domain"/>
    <property type="match status" value="1"/>
</dbReference>
<dbReference type="Pfam" id="PF13620">
    <property type="entry name" value="CarboxypepD_reg"/>
    <property type="match status" value="1"/>
</dbReference>
<reference evidence="4" key="1">
    <citation type="journal article" date="2019" name="Int. J. Syst. Evol. Microbiol.">
        <title>The Global Catalogue of Microorganisms (GCM) 10K type strain sequencing project: providing services to taxonomists for standard genome sequencing and annotation.</title>
        <authorList>
            <consortium name="The Broad Institute Genomics Platform"/>
            <consortium name="The Broad Institute Genome Sequencing Center for Infectious Disease"/>
            <person name="Wu L."/>
            <person name="Ma J."/>
        </authorList>
    </citation>
    <scope>NUCLEOTIDE SEQUENCE [LARGE SCALE GENOMIC DNA]</scope>
    <source>
        <strain evidence="4">KCTC 22437</strain>
    </source>
</reference>
<dbReference type="Gene3D" id="2.60.40.10">
    <property type="entry name" value="Immunoglobulins"/>
    <property type="match status" value="1"/>
</dbReference>
<dbReference type="InterPro" id="IPR037066">
    <property type="entry name" value="Plug_dom_sf"/>
</dbReference>
<dbReference type="PANTHER" id="PTHR40980:SF4">
    <property type="entry name" value="TONB-DEPENDENT RECEPTOR-LIKE BETA-BARREL DOMAIN-CONTAINING PROTEIN"/>
    <property type="match status" value="1"/>
</dbReference>
<evidence type="ECO:0000313" key="4">
    <source>
        <dbReference type="Proteomes" id="UP001597557"/>
    </source>
</evidence>
<dbReference type="Proteomes" id="UP001597557">
    <property type="component" value="Unassembled WGS sequence"/>
</dbReference>
<evidence type="ECO:0000259" key="2">
    <source>
        <dbReference type="Pfam" id="PF14905"/>
    </source>
</evidence>
<accession>A0ABW5YDU3</accession>
<keyword evidence="1" id="KW-0732">Signal</keyword>
<keyword evidence="4" id="KW-1185">Reference proteome</keyword>
<evidence type="ECO:0000313" key="3">
    <source>
        <dbReference type="EMBL" id="MFD2873507.1"/>
    </source>
</evidence>